<comment type="similarity">
    <text evidence="5">Belongs to the DOCK family.</text>
</comment>
<dbReference type="InterPro" id="IPR046773">
    <property type="entry name" value="DOCKER_Lobe_C"/>
</dbReference>
<evidence type="ECO:0000256" key="3">
    <source>
        <dbReference type="ARBA" id="ARBA00022553"/>
    </source>
</evidence>
<feature type="compositionally biased region" description="Polar residues" evidence="6">
    <location>
        <begin position="2252"/>
        <end position="2264"/>
    </location>
</feature>
<dbReference type="InterPro" id="IPR027357">
    <property type="entry name" value="DOCKER_dom"/>
</dbReference>
<dbReference type="Pfam" id="PF23554">
    <property type="entry name" value="TPR_DOCK"/>
    <property type="match status" value="3"/>
</dbReference>
<dbReference type="CDD" id="cd08679">
    <property type="entry name" value="C2_DOCK180_related"/>
    <property type="match status" value="1"/>
</dbReference>
<feature type="region of interest" description="Disordered" evidence="6">
    <location>
        <begin position="2250"/>
        <end position="2284"/>
    </location>
</feature>
<dbReference type="GO" id="GO:0005085">
    <property type="term" value="F:guanyl-nucleotide exchange factor activity"/>
    <property type="evidence" value="ECO:0000318"/>
    <property type="project" value="GO_Central"/>
</dbReference>
<dbReference type="GO" id="GO:0005737">
    <property type="term" value="C:cytoplasm"/>
    <property type="evidence" value="ECO:0000318"/>
    <property type="project" value="GO_Central"/>
</dbReference>
<dbReference type="PANTHER" id="PTHR45653">
    <property type="entry name" value="DEDICATOR OF CYTOKINESIS"/>
    <property type="match status" value="1"/>
</dbReference>
<keyword evidence="4" id="KW-0344">Guanine-nucleotide releasing factor</keyword>
<dbReference type="EMBL" id="CM003141">
    <property type="protein sequence ID" value="KIS71278.1"/>
    <property type="molecule type" value="Genomic_DNA"/>
</dbReference>
<dbReference type="GO" id="GO:0007264">
    <property type="term" value="P:small GTPase-mediated signal transduction"/>
    <property type="evidence" value="ECO:0007669"/>
    <property type="project" value="InterPro"/>
</dbReference>
<feature type="domain" description="C2 DOCK-type" evidence="7">
    <location>
        <begin position="678"/>
        <end position="884"/>
    </location>
</feature>
<dbReference type="VEuPathDB" id="FungiDB:UMAG_01178"/>
<dbReference type="CDD" id="cd11684">
    <property type="entry name" value="DHR2_DOCK"/>
    <property type="match status" value="1"/>
</dbReference>
<dbReference type="KEGG" id="uma:UMAG_01178"/>
<dbReference type="PANTHER" id="PTHR45653:SF10">
    <property type="entry name" value="MYOBLAST CITY, ISOFORM B"/>
    <property type="match status" value="1"/>
</dbReference>
<reference evidence="9 10" key="1">
    <citation type="journal article" date="2006" name="Nature">
        <title>Insights from the genome of the biotrophic fungal plant pathogen Ustilago maydis.</title>
        <authorList>
            <person name="Kamper J."/>
            <person name="Kahmann R."/>
            <person name="Bolker M."/>
            <person name="Ma L.J."/>
            <person name="Brefort T."/>
            <person name="Saville B.J."/>
            <person name="Banuett F."/>
            <person name="Kronstad J.W."/>
            <person name="Gold S.E."/>
            <person name="Muller O."/>
            <person name="Perlin M.H."/>
            <person name="Wosten H.A."/>
            <person name="de Vries R."/>
            <person name="Ruiz-Herrera J."/>
            <person name="Reynaga-Pena C.G."/>
            <person name="Snetselaar K."/>
            <person name="McCann M."/>
            <person name="Perez-Martin J."/>
            <person name="Feldbrugge M."/>
            <person name="Basse C.W."/>
            <person name="Steinberg G."/>
            <person name="Ibeas J.I."/>
            <person name="Holloman W."/>
            <person name="Guzman P."/>
            <person name="Farman M."/>
            <person name="Stajich J.E."/>
            <person name="Sentandreu R."/>
            <person name="Gonzalez-Prieto J.M."/>
            <person name="Kennell J.C."/>
            <person name="Molina L."/>
            <person name="Schirawski J."/>
            <person name="Mendoza-Mendoza A."/>
            <person name="Greilinger D."/>
            <person name="Munch K."/>
            <person name="Rossel N."/>
            <person name="Scherer M."/>
            <person name="Vranes M."/>
            <person name="Ladendorf O."/>
            <person name="Vincon V."/>
            <person name="Fuchs U."/>
            <person name="Sandrock B."/>
            <person name="Meng S."/>
            <person name="Ho E.C."/>
            <person name="Cahill M.J."/>
            <person name="Boyce K.J."/>
            <person name="Klose J."/>
            <person name="Klosterman S.J."/>
            <person name="Deelstra H.J."/>
            <person name="Ortiz-Castellanos L."/>
            <person name="Li W."/>
            <person name="Sanchez-Alonso P."/>
            <person name="Schreier P.H."/>
            <person name="Hauser-Hahn I."/>
            <person name="Vaupel M."/>
            <person name="Koopmann E."/>
            <person name="Friedrich G."/>
            <person name="Voss H."/>
            <person name="Schluter T."/>
            <person name="Margolis J."/>
            <person name="Platt D."/>
            <person name="Swimmer C."/>
            <person name="Gnirke A."/>
            <person name="Chen F."/>
            <person name="Vysotskaia V."/>
            <person name="Mannhaupt G."/>
            <person name="Guldener U."/>
            <person name="Munsterkotter M."/>
            <person name="Haase D."/>
            <person name="Oesterheld M."/>
            <person name="Mewes H.W."/>
            <person name="Mauceli E.W."/>
            <person name="DeCaprio D."/>
            <person name="Wade C.M."/>
            <person name="Butler J."/>
            <person name="Young S."/>
            <person name="Jaffe D.B."/>
            <person name="Calvo S."/>
            <person name="Nusbaum C."/>
            <person name="Galagan J."/>
            <person name="Birren B.W."/>
        </authorList>
    </citation>
    <scope>NUCLEOTIDE SEQUENCE [LARGE SCALE GENOMIC DNA]</scope>
    <source>
        <strain evidence="10">DSM 14603 / FGSC 9021 / UM521</strain>
    </source>
</reference>
<protein>
    <recommendedName>
        <fullName evidence="11">Dedicator of cytokinesis protein 3</fullName>
    </recommendedName>
</protein>
<feature type="compositionally biased region" description="Basic and acidic residues" evidence="6">
    <location>
        <begin position="2066"/>
        <end position="2076"/>
    </location>
</feature>
<keyword evidence="10" id="KW-1185">Reference proteome</keyword>
<evidence type="ECO:0000313" key="10">
    <source>
        <dbReference type="Proteomes" id="UP000000561"/>
    </source>
</evidence>
<dbReference type="InterPro" id="IPR046769">
    <property type="entry name" value="DOCKER_Lobe_A"/>
</dbReference>
<organism evidence="9 10">
    <name type="scientific">Mycosarcoma maydis</name>
    <name type="common">Corn smut fungus</name>
    <name type="synonym">Ustilago maydis</name>
    <dbReference type="NCBI Taxonomy" id="5270"/>
    <lineage>
        <taxon>Eukaryota</taxon>
        <taxon>Fungi</taxon>
        <taxon>Dikarya</taxon>
        <taxon>Basidiomycota</taxon>
        <taxon>Ustilaginomycotina</taxon>
        <taxon>Ustilaginomycetes</taxon>
        <taxon>Ustilaginales</taxon>
        <taxon>Ustilaginaceae</taxon>
        <taxon>Mycosarcoma</taxon>
    </lineage>
</organism>
<dbReference type="Pfam" id="PF14429">
    <property type="entry name" value="DOCK-C2"/>
    <property type="match status" value="1"/>
</dbReference>
<dbReference type="RefSeq" id="XP_011387120.1">
    <property type="nucleotide sequence ID" value="XM_011388818.1"/>
</dbReference>
<dbReference type="InterPro" id="IPR043162">
    <property type="entry name" value="DOCK_C_lobe_C"/>
</dbReference>
<sequence>MASTSSYRRWEPLPKLLYGLATHPFSPETDALESSTLPLESLPADVVQDLYENLIALELGDEVYVFEQFGHTDVNWYRGYVVSTNRLPAVATSASSLSDYSTIHALGQQSSPFANEEPQVYVGVFPKTHVHIREQLDDAEMRLASVYEHAQQLGVIGATAPLPRQRRNMDTLPELDESTSQPSSPNQPPRAQLPSIDVVGQEIGTDGQLVERPPPPLPSLKCGDETLAGVYEPLVDEIACALREWSALTYKYLGQRDYELLNTIKHHIDVLFVARKQLLAQTLSAEEVAKLRRECVARLVKANVAQGLDVIVRHPGRGGLVDFDINTKDADPDSWVSGIRLSALQAALAYVDQQDDAASTATPGGMDLSASSAFGITAPTTTSAGVLAGISDDSSRHPATATRKGSISNPQRARYGSLASTNPRGNDSAAAKYFHVLIDLRAFVATPCTAGEVVELYFSLYNRAESRFLTEEFCIMLNHRGVPVRDSAGASSKMHALFTELSASDMQDLNVVCRIIRNGGMRVGDIKATPLGAAGQDQPHDRADAFADPSLANTPSFRPKRMAGDHSFRRPFGCAVVELGQHHNFQTDVASCSTMKEHVMPIFVPVNEAAFSTLHQDIIASRTREFEKSSRADMLAINVKVFHGETSAVIRENPSLLQDVAQAARLGFPDVVFPGDQRNEAYIKLWSGEFYPSSNKMAGNSLRNIQVSVEVRTRDGRVVEDVISRGAGEPLLTQFDSLVFYHQNAPTWGELVKLQLPRDIMEDCHLFFSFRHRSTKEERGLAAASNVTHGSPAPQSSSSVAISRPFAYGYLPLFESSRAFIPDGSHTLFLWRTNRPPAQIGPDLYFNLPPVTPAGRNINDVVPTNLASTVQPLRDILTLRTFLVSTKYSQNDVLLKLLNWEHLLADDFEELRSVLNQFTFVGEVEIVKFLRDIFDSLFGIATSSRNSRGELDDLVFNSLVTVLGIVQDRRFTNFRATLDVYIERHFKFTTAHNKLIASMSKLMADPCRPETSKDLRAAIKVWPYLFKFAIQSRENQRGDRDVGGGAVLDHLEAGFKRELEGLLRSINQLMSATKPSSIIGTQTLALQHFAGILPDLARIFTTDELVRVASAFADSVFITKGKMAIWKLLHILQVTQGSLFEEQASRSQLIPSVVRWIRPHLGPYDEAAHVAVNAHENARDAARVSWLEAARLAVTILAVILDRLQVSLASDPADGSHGTRGNGRIKTRQEQDDVDYLLTMMPKLLETYREMSSRATIRTLERHRAPSTTPSPVPVVFPSSYPFPLVAKRPQGGASVVNGPSSRRNRRRDRTEFLNCGLVEISAVLMVLIVLSPRKHLSSFLDEERDLGGAERTSKVLLDFFEVATSVLSYEAFPNTWLNLNIFSHQMVLKMADPIASIMVRHYIPSAEQSDKFDTTLWRSCLTMVLTLLSSDQLVIEQFKPQRRRAVWRLAGDIRGEGAQIFAKLWTSIGWPEKAVEEVGGDETSQADERMNTGGFQVQFVPSLVEPVLELCLSHHDELRTCAVRVLATMITSEWHLNGNFTVIEAEIIDKLDILFMTRTKGDEISRAFFIGQLRALFDNPNVDAGLRDQVNACLVSVNRFLDLLLSVRSLPLEEGYEDDRVAGTLKLLGFLRQTNRVSAFSTHVLRLVNLHLENFNYVEAALTLKLHADLHSWDMDSFVEPIADLDLPRQSHFARKETLYMLILDYLGKGKAWEISVDICRELAQQYEYRSVDYVRLAEVLQHQAKLYQMIASEERAFSAYFRVAYYGQQWPASLQDKMFVYRGHDWEKFGAFCDRLHAKHPSATLIKSAALPDDEVRLSEGQFVQVTAVQPEPDRSKDIFTNAEVPPTVRAYYENNGTDLFSFVRPLDKPGGVASEQWTEKTYLRCEDAFPTVLRRSEVAEVYVVEISPLEKAVEDVKAKTAELAMLENKYTSIRKVSTGKINTNRLSMALNSAVDVPAESGVPMYKSTFFAPEYVARHENQQEAVAELRQAVDVQAMVLFRCIRLHAQLCPPEMKPFHETLERFFLQNFSEEIQRLELDVRQLGEAGSTSLDRGRAVGASLEDDARRSPERTMSRGFTMGMGAMDRAVNGSGFSAAEEGRQDLQTSAKANRGGGVVQSPLQRHIASLTRQIDYLAVSEEEPRAPAMPSNNAMSRSESNTSLTHGGTGSSVTDRSATVHALASKGLPSITENSVGDTAVMPVAAPAVSGGAIVSAGHAQDSTIHSSSSKQSISRYESNHSIANMGATKGAITSGTKQASATGPGNRLSKLMGGVGRRKASNP</sequence>
<feature type="region of interest" description="Disordered" evidence="6">
    <location>
        <begin position="2142"/>
        <end position="2177"/>
    </location>
</feature>
<dbReference type="Pfam" id="PF06920">
    <property type="entry name" value="DHR-2_Lobe_A"/>
    <property type="match status" value="1"/>
</dbReference>
<dbReference type="InterPro" id="IPR043161">
    <property type="entry name" value="DOCK_C_lobe_A"/>
</dbReference>
<dbReference type="OrthoDB" id="18896at2759"/>
<accession>A0A0D1CY44</accession>
<comment type="subcellular location">
    <subcellularLocation>
        <location evidence="1">Cytoplasm</location>
    </subcellularLocation>
</comment>
<evidence type="ECO:0000256" key="1">
    <source>
        <dbReference type="ARBA" id="ARBA00004496"/>
    </source>
</evidence>
<dbReference type="InterPro" id="IPR035892">
    <property type="entry name" value="C2_domain_sf"/>
</dbReference>
<dbReference type="Gene3D" id="1.20.58.740">
    <property type="match status" value="1"/>
</dbReference>
<evidence type="ECO:0000259" key="7">
    <source>
        <dbReference type="PROSITE" id="PS51650"/>
    </source>
</evidence>
<keyword evidence="3" id="KW-0597">Phosphoprotein</keyword>
<evidence type="ECO:0000256" key="2">
    <source>
        <dbReference type="ARBA" id="ARBA00022490"/>
    </source>
</evidence>
<dbReference type="GO" id="GO:0005886">
    <property type="term" value="C:plasma membrane"/>
    <property type="evidence" value="ECO:0000318"/>
    <property type="project" value="GO_Central"/>
</dbReference>
<dbReference type="InterPro" id="IPR026791">
    <property type="entry name" value="DOCK"/>
</dbReference>
<dbReference type="Pfam" id="PF16172">
    <property type="entry name" value="DOCK_N"/>
    <property type="match status" value="1"/>
</dbReference>
<dbReference type="Gene3D" id="1.20.1270.350">
    <property type="entry name" value="Dedicator of cytokinesis N-terminal subdomain"/>
    <property type="match status" value="1"/>
</dbReference>
<feature type="domain" description="DOCKER" evidence="8">
    <location>
        <begin position="1632"/>
        <end position="2044"/>
    </location>
</feature>
<dbReference type="InterPro" id="IPR046770">
    <property type="entry name" value="DOCKER_Lobe_B"/>
</dbReference>
<evidence type="ECO:0000313" key="9">
    <source>
        <dbReference type="EMBL" id="KIS71278.1"/>
    </source>
</evidence>
<evidence type="ECO:0000259" key="8">
    <source>
        <dbReference type="PROSITE" id="PS51651"/>
    </source>
</evidence>
<dbReference type="eggNOG" id="KOG1998">
    <property type="taxonomic scope" value="Eukaryota"/>
</dbReference>
<evidence type="ECO:0000256" key="5">
    <source>
        <dbReference type="PROSITE-ProRule" id="PRU00983"/>
    </source>
</evidence>
<dbReference type="InterPro" id="IPR032376">
    <property type="entry name" value="DOCK_N"/>
</dbReference>
<dbReference type="OMA" id="LWDNQAF"/>
<evidence type="ECO:0008006" key="11">
    <source>
        <dbReference type="Google" id="ProtNLM"/>
    </source>
</evidence>
<feature type="region of interest" description="Disordered" evidence="6">
    <location>
        <begin position="174"/>
        <end position="193"/>
    </location>
</feature>
<dbReference type="InterPro" id="IPR042455">
    <property type="entry name" value="DOCK_N_sub1"/>
</dbReference>
<dbReference type="InParanoid" id="A0A0D1CY44"/>
<name>A0A0D1CY44_MYCMD</name>
<dbReference type="Gene3D" id="1.25.40.410">
    <property type="match status" value="1"/>
</dbReference>
<dbReference type="GO" id="GO:0031267">
    <property type="term" value="F:small GTPase binding"/>
    <property type="evidence" value="ECO:0000318"/>
    <property type="project" value="GO_Central"/>
</dbReference>
<keyword evidence="2" id="KW-0963">Cytoplasm</keyword>
<evidence type="ECO:0000256" key="6">
    <source>
        <dbReference type="SAM" id="MobiDB-lite"/>
    </source>
</evidence>
<evidence type="ECO:0000256" key="4">
    <source>
        <dbReference type="ARBA" id="ARBA00022658"/>
    </source>
</evidence>
<dbReference type="STRING" id="237631.A0A0D1CY44"/>
<dbReference type="InterPro" id="IPR056372">
    <property type="entry name" value="TPR_DOCK"/>
</dbReference>
<dbReference type="Pfam" id="PF20422">
    <property type="entry name" value="DHR-2_Lobe_B"/>
    <property type="match status" value="1"/>
</dbReference>
<dbReference type="PROSITE" id="PS51650">
    <property type="entry name" value="C2_DOCK"/>
    <property type="match status" value="1"/>
</dbReference>
<dbReference type="InterPro" id="IPR027007">
    <property type="entry name" value="C2_DOCK-type_domain"/>
</dbReference>
<dbReference type="Gene3D" id="2.60.40.150">
    <property type="entry name" value="C2 domain"/>
    <property type="match status" value="1"/>
</dbReference>
<dbReference type="Pfam" id="PF20421">
    <property type="entry name" value="DHR-2_Lobe_C"/>
    <property type="match status" value="1"/>
</dbReference>
<feature type="region of interest" description="Disordered" evidence="6">
    <location>
        <begin position="388"/>
        <end position="422"/>
    </location>
</feature>
<gene>
    <name evidence="9" type="ORF">UMAG_01178</name>
</gene>
<dbReference type="PROSITE" id="PS51651">
    <property type="entry name" value="DOCKER"/>
    <property type="match status" value="1"/>
</dbReference>
<dbReference type="Proteomes" id="UP000000561">
    <property type="component" value="Chromosome 2"/>
</dbReference>
<feature type="region of interest" description="Disordered" evidence="6">
    <location>
        <begin position="2050"/>
        <end position="2080"/>
    </location>
</feature>
<proteinExistence type="inferred from homology"/>
<dbReference type="GeneID" id="23562276"/>
<feature type="compositionally biased region" description="Polar residues" evidence="6">
    <location>
        <begin position="2150"/>
        <end position="2177"/>
    </location>
</feature>